<keyword evidence="9" id="KW-1185">Reference proteome</keyword>
<keyword evidence="5" id="KW-0732">Signal</keyword>
<dbReference type="Proteomes" id="UP000266934">
    <property type="component" value="Chromosome"/>
</dbReference>
<dbReference type="AlphaFoldDB" id="A0A348G2G4"/>
<evidence type="ECO:0000313" key="9">
    <source>
        <dbReference type="Proteomes" id="UP000266934"/>
    </source>
</evidence>
<accession>A0A348G2G4</accession>
<dbReference type="EMBL" id="AP018907">
    <property type="protein sequence ID" value="BBF93747.1"/>
    <property type="molecule type" value="Genomic_DNA"/>
</dbReference>
<dbReference type="Gene3D" id="6.10.340.10">
    <property type="match status" value="1"/>
</dbReference>
<feature type="signal peptide" evidence="5">
    <location>
        <begin position="1"/>
        <end position="22"/>
    </location>
</feature>
<keyword evidence="4" id="KW-0812">Transmembrane</keyword>
<dbReference type="KEGG" id="blag:BLTE_24320"/>
<dbReference type="GO" id="GO:0007165">
    <property type="term" value="P:signal transduction"/>
    <property type="evidence" value="ECO:0007669"/>
    <property type="project" value="UniProtKB-KW"/>
</dbReference>
<evidence type="ECO:0000313" key="8">
    <source>
        <dbReference type="EMBL" id="BBF93747.1"/>
    </source>
</evidence>
<proteinExistence type="inferred from homology"/>
<feature type="domain" description="Methyl-accepting transducer" evidence="6">
    <location>
        <begin position="311"/>
        <end position="540"/>
    </location>
</feature>
<sequence length="565" mass="59530">MRRFSQSIVVRLQVLFAALAFAALALSGAVLWANYQDERVIAELDGLRSNSARIEKINGLVFAVVMESRGVYMADRPEQLDRFAKSLESYLGQMAKVVGEWEADIAEQDRAAFATFKQQYEIFARLRSDLVKAGREHGSAAAREIGDNDANRTTRQAFNKAVDALAATYAARADALFERNAADMRARLLVVSGVLALVLTGVCAGIWTIVRGVGRPISALTSAMQRLAAGDTSLDIPARERTDEMGRMAQAVEVFKHNAIERARLEREASAEQQAKDLRARHVEAAVTEFQGSMARVLSVVEASAGTMQATARTLAGVAGEAASRVGAVDQASQDTASGVQTVAAATEELSASIQEISRQVSTAADTVRRVAAASEASAQQIEALASAGERIGAVVDLIQAIAAQTNLLALNATIEAARAGEAGRGFAVVAQEVKNLAGQTAKATDEIAQQVAGIQTSTKGAVGTIREIAVTLQEIDRTTAAIAGAVEQQGAATREITQNVQTAARGTETVSDNVGDVASAIHETTRSADAVLASADELAREAAHLSAEVTRFLSALAEDGRRAA</sequence>
<evidence type="ECO:0000259" key="7">
    <source>
        <dbReference type="PROSITE" id="PS50885"/>
    </source>
</evidence>
<evidence type="ECO:0000256" key="5">
    <source>
        <dbReference type="SAM" id="SignalP"/>
    </source>
</evidence>
<comment type="similarity">
    <text evidence="2">Belongs to the methyl-accepting chemotaxis (MCP) protein family.</text>
</comment>
<dbReference type="GO" id="GO:0004888">
    <property type="term" value="F:transmembrane signaling receptor activity"/>
    <property type="evidence" value="ECO:0007669"/>
    <property type="project" value="InterPro"/>
</dbReference>
<protein>
    <submittedName>
        <fullName evidence="8">Methyl-accepting chemotaxis protein</fullName>
    </submittedName>
</protein>
<dbReference type="GO" id="GO:0016020">
    <property type="term" value="C:membrane"/>
    <property type="evidence" value="ECO:0007669"/>
    <property type="project" value="InterPro"/>
</dbReference>
<feature type="domain" description="HAMP" evidence="7">
    <location>
        <begin position="211"/>
        <end position="264"/>
    </location>
</feature>
<dbReference type="Pfam" id="PF00672">
    <property type="entry name" value="HAMP"/>
    <property type="match status" value="1"/>
</dbReference>
<evidence type="ECO:0000256" key="4">
    <source>
        <dbReference type="SAM" id="Phobius"/>
    </source>
</evidence>
<gene>
    <name evidence="8" type="ORF">BLTE_24320</name>
</gene>
<dbReference type="SUPFAM" id="SSF58104">
    <property type="entry name" value="Methyl-accepting chemotaxis protein (MCP) signaling domain"/>
    <property type="match status" value="1"/>
</dbReference>
<dbReference type="GO" id="GO:0006935">
    <property type="term" value="P:chemotaxis"/>
    <property type="evidence" value="ECO:0007669"/>
    <property type="project" value="InterPro"/>
</dbReference>
<dbReference type="InterPro" id="IPR004089">
    <property type="entry name" value="MCPsignal_dom"/>
</dbReference>
<dbReference type="PROSITE" id="PS50111">
    <property type="entry name" value="CHEMOTAXIS_TRANSDUC_2"/>
    <property type="match status" value="1"/>
</dbReference>
<feature type="chain" id="PRO_5016923272" evidence="5">
    <location>
        <begin position="23"/>
        <end position="565"/>
    </location>
</feature>
<dbReference type="RefSeq" id="WP_126400922.1">
    <property type="nucleotide sequence ID" value="NZ_AP018907.1"/>
</dbReference>
<keyword evidence="1 3" id="KW-0807">Transducer</keyword>
<dbReference type="PRINTS" id="PR00260">
    <property type="entry name" value="CHEMTRNSDUCR"/>
</dbReference>
<dbReference type="Pfam" id="PF00015">
    <property type="entry name" value="MCPsignal"/>
    <property type="match status" value="1"/>
</dbReference>
<dbReference type="OrthoDB" id="3289104at2"/>
<evidence type="ECO:0000259" key="6">
    <source>
        <dbReference type="PROSITE" id="PS50111"/>
    </source>
</evidence>
<dbReference type="InterPro" id="IPR003660">
    <property type="entry name" value="HAMP_dom"/>
</dbReference>
<dbReference type="InterPro" id="IPR004090">
    <property type="entry name" value="Chemotax_Me-accpt_rcpt"/>
</dbReference>
<evidence type="ECO:0000256" key="1">
    <source>
        <dbReference type="ARBA" id="ARBA00023224"/>
    </source>
</evidence>
<dbReference type="Gene3D" id="1.10.287.950">
    <property type="entry name" value="Methyl-accepting chemotaxis protein"/>
    <property type="match status" value="1"/>
</dbReference>
<dbReference type="PANTHER" id="PTHR32089">
    <property type="entry name" value="METHYL-ACCEPTING CHEMOTAXIS PROTEIN MCPB"/>
    <property type="match status" value="1"/>
</dbReference>
<evidence type="ECO:0000256" key="2">
    <source>
        <dbReference type="ARBA" id="ARBA00029447"/>
    </source>
</evidence>
<evidence type="ECO:0000256" key="3">
    <source>
        <dbReference type="PROSITE-ProRule" id="PRU00284"/>
    </source>
</evidence>
<dbReference type="SMART" id="SM00283">
    <property type="entry name" value="MA"/>
    <property type="match status" value="1"/>
</dbReference>
<name>A0A348G2G4_9HYPH</name>
<dbReference type="CDD" id="cd06225">
    <property type="entry name" value="HAMP"/>
    <property type="match status" value="1"/>
</dbReference>
<keyword evidence="4" id="KW-1133">Transmembrane helix</keyword>
<dbReference type="PROSITE" id="PS50885">
    <property type="entry name" value="HAMP"/>
    <property type="match status" value="1"/>
</dbReference>
<organism evidence="8 9">
    <name type="scientific">Blastochloris tepida</name>
    <dbReference type="NCBI Taxonomy" id="2233851"/>
    <lineage>
        <taxon>Bacteria</taxon>
        <taxon>Pseudomonadati</taxon>
        <taxon>Pseudomonadota</taxon>
        <taxon>Alphaproteobacteria</taxon>
        <taxon>Hyphomicrobiales</taxon>
        <taxon>Blastochloridaceae</taxon>
        <taxon>Blastochloris</taxon>
    </lineage>
</organism>
<keyword evidence="4" id="KW-0472">Membrane</keyword>
<reference evidence="8 9" key="1">
    <citation type="submission" date="2018-08" db="EMBL/GenBank/DDBJ databases">
        <title>Complete genome sequencing of Blastochloris tepida GI.</title>
        <authorList>
            <person name="Tsukatani Y."/>
            <person name="Mori H."/>
        </authorList>
    </citation>
    <scope>NUCLEOTIDE SEQUENCE [LARGE SCALE GENOMIC DNA]</scope>
    <source>
        <strain evidence="8 9">GI</strain>
    </source>
</reference>
<dbReference type="PANTHER" id="PTHR32089:SF112">
    <property type="entry name" value="LYSOZYME-LIKE PROTEIN-RELATED"/>
    <property type="match status" value="1"/>
</dbReference>
<feature type="transmembrane region" description="Helical" evidence="4">
    <location>
        <begin position="188"/>
        <end position="210"/>
    </location>
</feature>
<dbReference type="SMART" id="SM00304">
    <property type="entry name" value="HAMP"/>
    <property type="match status" value="1"/>
</dbReference>